<feature type="region of interest" description="Disordered" evidence="1">
    <location>
        <begin position="1"/>
        <end position="97"/>
    </location>
</feature>
<dbReference type="AlphaFoldDB" id="A0A0D0CVD8"/>
<keyword evidence="3" id="KW-1185">Reference proteome</keyword>
<organism evidence="2 3">
    <name type="scientific">Collybiopsis luxurians FD-317 M1</name>
    <dbReference type="NCBI Taxonomy" id="944289"/>
    <lineage>
        <taxon>Eukaryota</taxon>
        <taxon>Fungi</taxon>
        <taxon>Dikarya</taxon>
        <taxon>Basidiomycota</taxon>
        <taxon>Agaricomycotina</taxon>
        <taxon>Agaricomycetes</taxon>
        <taxon>Agaricomycetidae</taxon>
        <taxon>Agaricales</taxon>
        <taxon>Marasmiineae</taxon>
        <taxon>Omphalotaceae</taxon>
        <taxon>Collybiopsis</taxon>
        <taxon>Collybiopsis luxurians</taxon>
    </lineage>
</organism>
<protein>
    <submittedName>
        <fullName evidence="2">Uncharacterized protein</fullName>
    </submittedName>
</protein>
<evidence type="ECO:0000313" key="3">
    <source>
        <dbReference type="Proteomes" id="UP000053593"/>
    </source>
</evidence>
<dbReference type="EMBL" id="KN834777">
    <property type="protein sequence ID" value="KIK59953.1"/>
    <property type="molecule type" value="Genomic_DNA"/>
</dbReference>
<dbReference type="HOGENOM" id="CLU_2015531_0_0_1"/>
<evidence type="ECO:0000313" key="2">
    <source>
        <dbReference type="EMBL" id="KIK59953.1"/>
    </source>
</evidence>
<reference evidence="2 3" key="1">
    <citation type="submission" date="2014-04" db="EMBL/GenBank/DDBJ databases">
        <title>Evolutionary Origins and Diversification of the Mycorrhizal Mutualists.</title>
        <authorList>
            <consortium name="DOE Joint Genome Institute"/>
            <consortium name="Mycorrhizal Genomics Consortium"/>
            <person name="Kohler A."/>
            <person name="Kuo A."/>
            <person name="Nagy L.G."/>
            <person name="Floudas D."/>
            <person name="Copeland A."/>
            <person name="Barry K.W."/>
            <person name="Cichocki N."/>
            <person name="Veneault-Fourrey C."/>
            <person name="LaButti K."/>
            <person name="Lindquist E.A."/>
            <person name="Lipzen A."/>
            <person name="Lundell T."/>
            <person name="Morin E."/>
            <person name="Murat C."/>
            <person name="Riley R."/>
            <person name="Ohm R."/>
            <person name="Sun H."/>
            <person name="Tunlid A."/>
            <person name="Henrissat B."/>
            <person name="Grigoriev I.V."/>
            <person name="Hibbett D.S."/>
            <person name="Martin F."/>
        </authorList>
    </citation>
    <scope>NUCLEOTIDE SEQUENCE [LARGE SCALE GENOMIC DNA]</scope>
    <source>
        <strain evidence="2 3">FD-317 M1</strain>
    </source>
</reference>
<accession>A0A0D0CVD8</accession>
<evidence type="ECO:0000256" key="1">
    <source>
        <dbReference type="SAM" id="MobiDB-lite"/>
    </source>
</evidence>
<sequence>MADIMLEWLDPWEDEEFGELDKSGREEGQKGDKEDIEQPNRNGRRESQDVDDAVVEPQILHEKMSANEPSAVGKDEESVNEGDEQNKRRHSQASVKRHKQLITIVCKLSINLEYQLRTVRNIH</sequence>
<dbReference type="Proteomes" id="UP000053593">
    <property type="component" value="Unassembled WGS sequence"/>
</dbReference>
<feature type="compositionally biased region" description="Basic residues" evidence="1">
    <location>
        <begin position="87"/>
        <end position="97"/>
    </location>
</feature>
<name>A0A0D0CVD8_9AGAR</name>
<feature type="compositionally biased region" description="Basic and acidic residues" evidence="1">
    <location>
        <begin position="19"/>
        <end position="48"/>
    </location>
</feature>
<proteinExistence type="predicted"/>
<gene>
    <name evidence="2" type="ORF">GYMLUDRAFT_59723</name>
</gene>